<dbReference type="EMBL" id="SJPM01000001">
    <property type="protein sequence ID" value="TWU04052.1"/>
    <property type="molecule type" value="Genomic_DNA"/>
</dbReference>
<keyword evidence="2" id="KW-1185">Reference proteome</keyword>
<evidence type="ECO:0000313" key="2">
    <source>
        <dbReference type="Proteomes" id="UP000316213"/>
    </source>
</evidence>
<reference evidence="1 2" key="1">
    <citation type="submission" date="2019-02" db="EMBL/GenBank/DDBJ databases">
        <title>Deep-cultivation of Planctomycetes and their phenomic and genomic characterization uncovers novel biology.</title>
        <authorList>
            <person name="Wiegand S."/>
            <person name="Jogler M."/>
            <person name="Boedeker C."/>
            <person name="Pinto D."/>
            <person name="Vollmers J."/>
            <person name="Rivas-Marin E."/>
            <person name="Kohn T."/>
            <person name="Peeters S.H."/>
            <person name="Heuer A."/>
            <person name="Rast P."/>
            <person name="Oberbeckmann S."/>
            <person name="Bunk B."/>
            <person name="Jeske O."/>
            <person name="Meyerdierks A."/>
            <person name="Storesund J.E."/>
            <person name="Kallscheuer N."/>
            <person name="Luecker S."/>
            <person name="Lage O.M."/>
            <person name="Pohl T."/>
            <person name="Merkel B.J."/>
            <person name="Hornburger P."/>
            <person name="Mueller R.-W."/>
            <person name="Bruemmer F."/>
            <person name="Labrenz M."/>
            <person name="Spormann A.M."/>
            <person name="Op Den Camp H."/>
            <person name="Overmann J."/>
            <person name="Amann R."/>
            <person name="Jetten M.S.M."/>
            <person name="Mascher T."/>
            <person name="Medema M.H."/>
            <person name="Devos D.P."/>
            <person name="Kaster A.-K."/>
            <person name="Ovreas L."/>
            <person name="Rohde M."/>
            <person name="Galperin M.Y."/>
            <person name="Jogler C."/>
        </authorList>
    </citation>
    <scope>NUCLEOTIDE SEQUENCE [LARGE SCALE GENOMIC DNA]</scope>
    <source>
        <strain evidence="1 2">Pla100</strain>
    </source>
</reference>
<evidence type="ECO:0000313" key="1">
    <source>
        <dbReference type="EMBL" id="TWU04052.1"/>
    </source>
</evidence>
<proteinExistence type="predicted"/>
<protein>
    <submittedName>
        <fullName evidence="1">Uncharacterized protein</fullName>
    </submittedName>
</protein>
<comment type="caution">
    <text evidence="1">The sequence shown here is derived from an EMBL/GenBank/DDBJ whole genome shotgun (WGS) entry which is preliminary data.</text>
</comment>
<name>A0A5C6AY70_9BACT</name>
<dbReference type="Proteomes" id="UP000316213">
    <property type="component" value="Unassembled WGS sequence"/>
</dbReference>
<dbReference type="AlphaFoldDB" id="A0A5C6AY70"/>
<gene>
    <name evidence="1" type="ORF">Pla100_09880</name>
</gene>
<sequence length="94" mass="10207">MSDSMITGTIDAIAVDEKGVLLSFVPTGKPSTAQAPNFGDFPFRLDASSRYLTAMLELAKFAMENGLVVTACGRGDDRDVDFVLNDLRVFKNNE</sequence>
<organism evidence="1 2">
    <name type="scientific">Neorhodopirellula pilleata</name>
    <dbReference type="NCBI Taxonomy" id="2714738"/>
    <lineage>
        <taxon>Bacteria</taxon>
        <taxon>Pseudomonadati</taxon>
        <taxon>Planctomycetota</taxon>
        <taxon>Planctomycetia</taxon>
        <taxon>Pirellulales</taxon>
        <taxon>Pirellulaceae</taxon>
        <taxon>Neorhodopirellula</taxon>
    </lineage>
</organism>
<accession>A0A5C6AY70</accession>